<evidence type="ECO:0000256" key="1">
    <source>
        <dbReference type="ARBA" id="ARBA00004196"/>
    </source>
</evidence>
<sequence>MLSVVFFATANAQPKIGSQAPEIVLKDKEGRLKTLSSLKGKVVLVDFWASWCVPCRKSNRQMVPLYRKYQSKGFEIYGISLDEDPADWQKAVATDRIKWWQVNEAGWNAPNALAWGIEQLPTSFLLDKDGRIISIDPTQVELEKYLQQALQ</sequence>
<dbReference type="PANTHER" id="PTHR42852:SF6">
    <property type="entry name" value="THIOL:DISULFIDE INTERCHANGE PROTEIN DSBE"/>
    <property type="match status" value="1"/>
</dbReference>
<dbReference type="InterPro" id="IPR036249">
    <property type="entry name" value="Thioredoxin-like_sf"/>
</dbReference>
<gene>
    <name evidence="6" type="ORF">BC349_14360</name>
</gene>
<reference evidence="6 7" key="1">
    <citation type="submission" date="2016-07" db="EMBL/GenBank/DDBJ databases">
        <title>Genome analysis of Flavihumibacter stibioxidans YS-17.</title>
        <authorList>
            <person name="Shi K."/>
            <person name="Han Y."/>
            <person name="Wang G."/>
        </authorList>
    </citation>
    <scope>NUCLEOTIDE SEQUENCE [LARGE SCALE GENOMIC DNA]</scope>
    <source>
        <strain evidence="6 7">YS-17</strain>
    </source>
</reference>
<proteinExistence type="predicted"/>
<protein>
    <recommendedName>
        <fullName evidence="5">Thioredoxin domain-containing protein</fullName>
    </recommendedName>
</protein>
<evidence type="ECO:0000256" key="4">
    <source>
        <dbReference type="ARBA" id="ARBA00023284"/>
    </source>
</evidence>
<keyword evidence="4" id="KW-0676">Redox-active center</keyword>
<evidence type="ECO:0000313" key="6">
    <source>
        <dbReference type="EMBL" id="MBC6492241.1"/>
    </source>
</evidence>
<name>A0ABR7MB48_9BACT</name>
<accession>A0ABR7MB48</accession>
<dbReference type="CDD" id="cd02966">
    <property type="entry name" value="TlpA_like_family"/>
    <property type="match status" value="1"/>
</dbReference>
<evidence type="ECO:0000259" key="5">
    <source>
        <dbReference type="PROSITE" id="PS51352"/>
    </source>
</evidence>
<evidence type="ECO:0000313" key="7">
    <source>
        <dbReference type="Proteomes" id="UP000765802"/>
    </source>
</evidence>
<evidence type="ECO:0000256" key="3">
    <source>
        <dbReference type="ARBA" id="ARBA00023157"/>
    </source>
</evidence>
<dbReference type="Pfam" id="PF08534">
    <property type="entry name" value="Redoxin"/>
    <property type="match status" value="1"/>
</dbReference>
<keyword evidence="2" id="KW-0201">Cytochrome c-type biogenesis</keyword>
<dbReference type="PANTHER" id="PTHR42852">
    <property type="entry name" value="THIOL:DISULFIDE INTERCHANGE PROTEIN DSBE"/>
    <property type="match status" value="1"/>
</dbReference>
<dbReference type="InterPro" id="IPR013766">
    <property type="entry name" value="Thioredoxin_domain"/>
</dbReference>
<dbReference type="Gene3D" id="3.40.30.10">
    <property type="entry name" value="Glutaredoxin"/>
    <property type="match status" value="1"/>
</dbReference>
<keyword evidence="3" id="KW-1015">Disulfide bond</keyword>
<evidence type="ECO:0000256" key="2">
    <source>
        <dbReference type="ARBA" id="ARBA00022748"/>
    </source>
</evidence>
<comment type="subcellular location">
    <subcellularLocation>
        <location evidence="1">Cell envelope</location>
    </subcellularLocation>
</comment>
<dbReference type="PROSITE" id="PS51352">
    <property type="entry name" value="THIOREDOXIN_2"/>
    <property type="match status" value="1"/>
</dbReference>
<dbReference type="InterPro" id="IPR013740">
    <property type="entry name" value="Redoxin"/>
</dbReference>
<feature type="domain" description="Thioredoxin" evidence="5">
    <location>
        <begin position="14"/>
        <end position="151"/>
    </location>
</feature>
<comment type="caution">
    <text evidence="6">The sequence shown here is derived from an EMBL/GenBank/DDBJ whole genome shotgun (WGS) entry which is preliminary data.</text>
</comment>
<dbReference type="InterPro" id="IPR017937">
    <property type="entry name" value="Thioredoxin_CS"/>
</dbReference>
<dbReference type="Proteomes" id="UP000765802">
    <property type="component" value="Unassembled WGS sequence"/>
</dbReference>
<dbReference type="PROSITE" id="PS00194">
    <property type="entry name" value="THIOREDOXIN_1"/>
    <property type="match status" value="1"/>
</dbReference>
<dbReference type="SUPFAM" id="SSF52833">
    <property type="entry name" value="Thioredoxin-like"/>
    <property type="match status" value="1"/>
</dbReference>
<keyword evidence="7" id="KW-1185">Reference proteome</keyword>
<dbReference type="EMBL" id="MBUA01000027">
    <property type="protein sequence ID" value="MBC6492241.1"/>
    <property type="molecule type" value="Genomic_DNA"/>
</dbReference>
<dbReference type="InterPro" id="IPR050553">
    <property type="entry name" value="Thioredoxin_ResA/DsbE_sf"/>
</dbReference>
<organism evidence="6 7">
    <name type="scientific">Flavihumibacter stibioxidans</name>
    <dbReference type="NCBI Taxonomy" id="1834163"/>
    <lineage>
        <taxon>Bacteria</taxon>
        <taxon>Pseudomonadati</taxon>
        <taxon>Bacteroidota</taxon>
        <taxon>Chitinophagia</taxon>
        <taxon>Chitinophagales</taxon>
        <taxon>Chitinophagaceae</taxon>
        <taxon>Flavihumibacter</taxon>
    </lineage>
</organism>